<organism evidence="2">
    <name type="scientific">marine sediment metagenome</name>
    <dbReference type="NCBI Taxonomy" id="412755"/>
    <lineage>
        <taxon>unclassified sequences</taxon>
        <taxon>metagenomes</taxon>
        <taxon>ecological metagenomes</taxon>
    </lineage>
</organism>
<accession>A0A0F8WPW8</accession>
<keyword evidence="1" id="KW-0812">Transmembrane</keyword>
<feature type="transmembrane region" description="Helical" evidence="1">
    <location>
        <begin position="33"/>
        <end position="50"/>
    </location>
</feature>
<name>A0A0F8WPW8_9ZZZZ</name>
<reference evidence="2" key="1">
    <citation type="journal article" date="2015" name="Nature">
        <title>Complex archaea that bridge the gap between prokaryotes and eukaryotes.</title>
        <authorList>
            <person name="Spang A."/>
            <person name="Saw J.H."/>
            <person name="Jorgensen S.L."/>
            <person name="Zaremba-Niedzwiedzka K."/>
            <person name="Martijn J."/>
            <person name="Lind A.E."/>
            <person name="van Eijk R."/>
            <person name="Schleper C."/>
            <person name="Guy L."/>
            <person name="Ettema T.J."/>
        </authorList>
    </citation>
    <scope>NUCLEOTIDE SEQUENCE</scope>
</reference>
<evidence type="ECO:0000256" key="1">
    <source>
        <dbReference type="SAM" id="Phobius"/>
    </source>
</evidence>
<comment type="caution">
    <text evidence="2">The sequence shown here is derived from an EMBL/GenBank/DDBJ whole genome shotgun (WGS) entry which is preliminary data.</text>
</comment>
<gene>
    <name evidence="2" type="ORF">LCGC14_3041760</name>
</gene>
<evidence type="ECO:0000313" key="2">
    <source>
        <dbReference type="EMBL" id="KKK58703.1"/>
    </source>
</evidence>
<dbReference type="AlphaFoldDB" id="A0A0F8WPW8"/>
<protein>
    <submittedName>
        <fullName evidence="2">Uncharacterized protein</fullName>
    </submittedName>
</protein>
<keyword evidence="1" id="KW-0472">Membrane</keyword>
<dbReference type="EMBL" id="LAZR01063842">
    <property type="protein sequence ID" value="KKK58703.1"/>
    <property type="molecule type" value="Genomic_DNA"/>
</dbReference>
<sequence length="57" mass="6216">MRGFFIIVLCMAVGLLGSWFITYLAGPESWEELVFFGGGGLSACLAANVGKRFGIRW</sequence>
<keyword evidence="1" id="KW-1133">Transmembrane helix</keyword>
<proteinExistence type="predicted"/>